<keyword evidence="2" id="KW-1185">Reference proteome</keyword>
<evidence type="ECO:0000313" key="1">
    <source>
        <dbReference type="EMBL" id="GGW37271.1"/>
    </source>
</evidence>
<name>A0A918IYZ5_9FLAO</name>
<protein>
    <submittedName>
        <fullName evidence="1">Uncharacterized protein</fullName>
    </submittedName>
</protein>
<dbReference type="Proteomes" id="UP000634668">
    <property type="component" value="Unassembled WGS sequence"/>
</dbReference>
<evidence type="ECO:0000313" key="2">
    <source>
        <dbReference type="Proteomes" id="UP000634668"/>
    </source>
</evidence>
<dbReference type="RefSeq" id="WP_026814801.1">
    <property type="nucleotide sequence ID" value="NZ_BMWP01000014.1"/>
</dbReference>
<dbReference type="AlphaFoldDB" id="A0A918IYZ5"/>
<accession>A0A918IYZ5</accession>
<sequence>MGRKIKTNSGAVPFPVVHTFKLTGSSSTVSQYELIKIIGESPKLSKYISISRNRNFVKSEPEYYLSKKEVGDWPLLIGLHKTNIVEVLIGYREEEDLNVNTLLVRFNNQDMTVTIYYFEKDYSTDLIQLLPFMKKLYKRG</sequence>
<organism evidence="1 2">
    <name type="scientific">Arenibacter certesii</name>
    <dbReference type="NCBI Taxonomy" id="228955"/>
    <lineage>
        <taxon>Bacteria</taxon>
        <taxon>Pseudomonadati</taxon>
        <taxon>Bacteroidota</taxon>
        <taxon>Flavobacteriia</taxon>
        <taxon>Flavobacteriales</taxon>
        <taxon>Flavobacteriaceae</taxon>
        <taxon>Arenibacter</taxon>
    </lineage>
</organism>
<dbReference type="EMBL" id="BMWP01000014">
    <property type="protein sequence ID" value="GGW37271.1"/>
    <property type="molecule type" value="Genomic_DNA"/>
</dbReference>
<comment type="caution">
    <text evidence="1">The sequence shown here is derived from an EMBL/GenBank/DDBJ whole genome shotgun (WGS) entry which is preliminary data.</text>
</comment>
<reference evidence="1" key="2">
    <citation type="submission" date="2020-09" db="EMBL/GenBank/DDBJ databases">
        <authorList>
            <person name="Sun Q."/>
            <person name="Kim S."/>
        </authorList>
    </citation>
    <scope>NUCLEOTIDE SEQUENCE</scope>
    <source>
        <strain evidence="1">KCTC 12113</strain>
    </source>
</reference>
<gene>
    <name evidence="1" type="ORF">GCM10007383_22660</name>
</gene>
<reference evidence="1" key="1">
    <citation type="journal article" date="2014" name="Int. J. Syst. Evol. Microbiol.">
        <title>Complete genome sequence of Corynebacterium casei LMG S-19264T (=DSM 44701T), isolated from a smear-ripened cheese.</title>
        <authorList>
            <consortium name="US DOE Joint Genome Institute (JGI-PGF)"/>
            <person name="Walter F."/>
            <person name="Albersmeier A."/>
            <person name="Kalinowski J."/>
            <person name="Ruckert C."/>
        </authorList>
    </citation>
    <scope>NUCLEOTIDE SEQUENCE</scope>
    <source>
        <strain evidence="1">KCTC 12113</strain>
    </source>
</reference>
<proteinExistence type="predicted"/>